<sequence length="252" mass="25613">MSFVSPLMVDTHAAAAPSGSGNATTTVTATATTTTTAKPTKRGLAIPAPVTTVSAAEAVSSVSSWASASTSVRSAPARVEDVAPTTTDMVSAKSSATALRVDAGVASVSMDPTTETVTTAGALPTTLIDNEVNGVAVNTMYTSDSTLTTLASTTATASTTVTDYLPLPTPPRNGGKDDEEDEGESTYDPCEGEGENCGKAKILGTRKVVGTPVELVEPYRYVFVLLDDSQDEAQAQDPNSKPAGQDSDSGVV</sequence>
<name>A0A165GCQ3_EXIGL</name>
<reference evidence="2 3" key="1">
    <citation type="journal article" date="2016" name="Mol. Biol. Evol.">
        <title>Comparative Genomics of Early-Diverging Mushroom-Forming Fungi Provides Insights into the Origins of Lignocellulose Decay Capabilities.</title>
        <authorList>
            <person name="Nagy L.G."/>
            <person name="Riley R."/>
            <person name="Tritt A."/>
            <person name="Adam C."/>
            <person name="Daum C."/>
            <person name="Floudas D."/>
            <person name="Sun H."/>
            <person name="Yadav J.S."/>
            <person name="Pangilinan J."/>
            <person name="Larsson K.H."/>
            <person name="Matsuura K."/>
            <person name="Barry K."/>
            <person name="Labutti K."/>
            <person name="Kuo R."/>
            <person name="Ohm R.A."/>
            <person name="Bhattacharya S.S."/>
            <person name="Shirouzu T."/>
            <person name="Yoshinaga Y."/>
            <person name="Martin F.M."/>
            <person name="Grigoriev I.V."/>
            <person name="Hibbett D.S."/>
        </authorList>
    </citation>
    <scope>NUCLEOTIDE SEQUENCE [LARGE SCALE GENOMIC DNA]</scope>
    <source>
        <strain evidence="2 3">HHB12029</strain>
    </source>
</reference>
<feature type="region of interest" description="Disordered" evidence="1">
    <location>
        <begin position="230"/>
        <end position="252"/>
    </location>
</feature>
<organism evidence="2 3">
    <name type="scientific">Exidia glandulosa HHB12029</name>
    <dbReference type="NCBI Taxonomy" id="1314781"/>
    <lineage>
        <taxon>Eukaryota</taxon>
        <taxon>Fungi</taxon>
        <taxon>Dikarya</taxon>
        <taxon>Basidiomycota</taxon>
        <taxon>Agaricomycotina</taxon>
        <taxon>Agaricomycetes</taxon>
        <taxon>Auriculariales</taxon>
        <taxon>Exidiaceae</taxon>
        <taxon>Exidia</taxon>
    </lineage>
</organism>
<dbReference type="AlphaFoldDB" id="A0A165GCQ3"/>
<gene>
    <name evidence="2" type="ORF">EXIGLDRAFT_720479</name>
</gene>
<dbReference type="Proteomes" id="UP000077266">
    <property type="component" value="Unassembled WGS sequence"/>
</dbReference>
<keyword evidence="3" id="KW-1185">Reference proteome</keyword>
<accession>A0A165GCQ3</accession>
<dbReference type="InParanoid" id="A0A165GCQ3"/>
<evidence type="ECO:0000313" key="3">
    <source>
        <dbReference type="Proteomes" id="UP000077266"/>
    </source>
</evidence>
<evidence type="ECO:0000313" key="2">
    <source>
        <dbReference type="EMBL" id="KZV90325.1"/>
    </source>
</evidence>
<dbReference type="EMBL" id="KV426051">
    <property type="protein sequence ID" value="KZV90325.1"/>
    <property type="molecule type" value="Genomic_DNA"/>
</dbReference>
<feature type="region of interest" description="Disordered" evidence="1">
    <location>
        <begin position="161"/>
        <end position="197"/>
    </location>
</feature>
<proteinExistence type="predicted"/>
<protein>
    <submittedName>
        <fullName evidence="2">Uncharacterized protein</fullName>
    </submittedName>
</protein>
<feature type="compositionally biased region" description="Acidic residues" evidence="1">
    <location>
        <begin position="177"/>
        <end position="194"/>
    </location>
</feature>
<evidence type="ECO:0000256" key="1">
    <source>
        <dbReference type="SAM" id="MobiDB-lite"/>
    </source>
</evidence>